<feature type="compositionally biased region" description="Basic and acidic residues" evidence="1">
    <location>
        <begin position="179"/>
        <end position="192"/>
    </location>
</feature>
<feature type="compositionally biased region" description="Basic residues" evidence="1">
    <location>
        <begin position="193"/>
        <end position="209"/>
    </location>
</feature>
<feature type="compositionally biased region" description="Basic and acidic residues" evidence="1">
    <location>
        <begin position="248"/>
        <end position="260"/>
    </location>
</feature>
<feature type="non-terminal residue" evidence="2">
    <location>
        <position position="309"/>
    </location>
</feature>
<dbReference type="AlphaFoldDB" id="A0A6J4NXF0"/>
<feature type="region of interest" description="Disordered" evidence="1">
    <location>
        <begin position="130"/>
        <end position="209"/>
    </location>
</feature>
<evidence type="ECO:0000313" key="2">
    <source>
        <dbReference type="EMBL" id="CAA9396636.1"/>
    </source>
</evidence>
<dbReference type="EMBL" id="CADCUX010000173">
    <property type="protein sequence ID" value="CAA9396636.1"/>
    <property type="molecule type" value="Genomic_DNA"/>
</dbReference>
<feature type="non-terminal residue" evidence="2">
    <location>
        <position position="1"/>
    </location>
</feature>
<accession>A0A6J4NXF0</accession>
<feature type="region of interest" description="Disordered" evidence="1">
    <location>
        <begin position="287"/>
        <end position="309"/>
    </location>
</feature>
<feature type="compositionally biased region" description="Basic and acidic residues" evidence="1">
    <location>
        <begin position="138"/>
        <end position="154"/>
    </location>
</feature>
<protein>
    <submittedName>
        <fullName evidence="2">High-affinity branched-chain amino acid transport system permease protein LivH</fullName>
    </submittedName>
</protein>
<organism evidence="2">
    <name type="scientific">uncultured Ramlibacter sp</name>
    <dbReference type="NCBI Taxonomy" id="260755"/>
    <lineage>
        <taxon>Bacteria</taxon>
        <taxon>Pseudomonadati</taxon>
        <taxon>Pseudomonadota</taxon>
        <taxon>Betaproteobacteria</taxon>
        <taxon>Burkholderiales</taxon>
        <taxon>Comamonadaceae</taxon>
        <taxon>Ramlibacter</taxon>
        <taxon>environmental samples</taxon>
    </lineage>
</organism>
<reference evidence="2" key="1">
    <citation type="submission" date="2020-02" db="EMBL/GenBank/DDBJ databases">
        <authorList>
            <person name="Meier V. D."/>
        </authorList>
    </citation>
    <scope>NUCLEOTIDE SEQUENCE</scope>
    <source>
        <strain evidence="2">AVDCRST_MAG51</strain>
    </source>
</reference>
<feature type="compositionally biased region" description="Basic residues" evidence="1">
    <location>
        <begin position="72"/>
        <end position="85"/>
    </location>
</feature>
<feature type="compositionally biased region" description="Basic residues" evidence="1">
    <location>
        <begin position="234"/>
        <end position="247"/>
    </location>
</feature>
<sequence>GNPAAADHQRSGPRQHVCPGGLGLHHGVRHHQPDQLRARRGADGGRAHQLGDHRDDAGVHAGASRLAGADRRHAHFLRRRRRPEFRHREGRLPAAAQQPQAGTADHRDRHVDPAADAGDDHLQAQLQAVPHAAAGRADPVRRRGDHAHPDHDPGPDGSVAGHPDVPGELHAPGPGHARHGGEPARGRADGRQARHGHLRHLHHRCSPRHHRRHHVCVQLRHGAAHHGFPARAQGVHRRGVRRHRQPGRRGDRRDPARADRVDRFRLHRHHHRRRPGQPLQRHLRVHRADHRAHPAAVRPAGRTGGGPRL</sequence>
<gene>
    <name evidence="2" type="ORF">AVDCRST_MAG51-634</name>
</gene>
<evidence type="ECO:0000256" key="1">
    <source>
        <dbReference type="SAM" id="MobiDB-lite"/>
    </source>
</evidence>
<name>A0A6J4NXF0_9BURK</name>
<proteinExistence type="predicted"/>
<feature type="compositionally biased region" description="Basic and acidic residues" evidence="1">
    <location>
        <begin position="104"/>
        <end position="116"/>
    </location>
</feature>
<feature type="compositionally biased region" description="Basic and acidic residues" evidence="1">
    <location>
        <begin position="31"/>
        <end position="58"/>
    </location>
</feature>
<feature type="region of interest" description="Disordered" evidence="1">
    <location>
        <begin position="232"/>
        <end position="260"/>
    </location>
</feature>
<feature type="region of interest" description="Disordered" evidence="1">
    <location>
        <begin position="1"/>
        <end position="116"/>
    </location>
</feature>
<feature type="compositionally biased region" description="Low complexity" evidence="1">
    <location>
        <begin position="92"/>
        <end position="101"/>
    </location>
</feature>